<protein>
    <recommendedName>
        <fullName evidence="4">SOUL heme-binding protein</fullName>
    </recommendedName>
</protein>
<dbReference type="PANTHER" id="PTHR11220:SF58">
    <property type="entry name" value="SOUL HEME-BINDING FAMILY PROTEIN"/>
    <property type="match status" value="1"/>
</dbReference>
<comment type="similarity">
    <text evidence="1">Belongs to the HEBP family.</text>
</comment>
<dbReference type="PANTHER" id="PTHR11220">
    <property type="entry name" value="HEME-BINDING PROTEIN-RELATED"/>
    <property type="match status" value="1"/>
</dbReference>
<dbReference type="AlphaFoldDB" id="A0A6U1WDA0"/>
<dbReference type="Gene3D" id="3.20.80.10">
    <property type="entry name" value="Regulatory factor, effector binding domain"/>
    <property type="match status" value="2"/>
</dbReference>
<evidence type="ECO:0000313" key="2">
    <source>
        <dbReference type="EMBL" id="CAD9344091.1"/>
    </source>
</evidence>
<proteinExistence type="inferred from homology"/>
<accession>A0A6U1WDA0</accession>
<dbReference type="InterPro" id="IPR006917">
    <property type="entry name" value="SOUL_heme-bd"/>
</dbReference>
<evidence type="ECO:0000256" key="1">
    <source>
        <dbReference type="ARBA" id="ARBA00009817"/>
    </source>
</evidence>
<sequence>MGIVFGRTGVSEPHYDLLLSRSFYEIRRYGRRFAVEAEYGGEDDLNSAFRLLAGYIGVGRPPRNDGGRSIAMTAPVVTTDASSGGGKKIAMTAPVVTDASGGRKGTGKVMQFILPAEFDERSKIPNPTDAGVRIAEVPPAVGAVHRFDGWVKEKKAREKVSLLVGRLNSDGLDIKETDAFEKYLLWQYNPPFTIPQFRRNEVWIELTEGQVDQLRERSSS</sequence>
<evidence type="ECO:0000313" key="3">
    <source>
        <dbReference type="EMBL" id="CAD9344093.1"/>
    </source>
</evidence>
<dbReference type="EMBL" id="HBGO01021602">
    <property type="protein sequence ID" value="CAD9344093.1"/>
    <property type="molecule type" value="Transcribed_RNA"/>
</dbReference>
<dbReference type="Pfam" id="PF04832">
    <property type="entry name" value="SOUL"/>
    <property type="match status" value="2"/>
</dbReference>
<organism evidence="2">
    <name type="scientific">Trieres chinensis</name>
    <name type="common">Marine centric diatom</name>
    <name type="synonym">Odontella sinensis</name>
    <dbReference type="NCBI Taxonomy" id="1514140"/>
    <lineage>
        <taxon>Eukaryota</taxon>
        <taxon>Sar</taxon>
        <taxon>Stramenopiles</taxon>
        <taxon>Ochrophyta</taxon>
        <taxon>Bacillariophyta</taxon>
        <taxon>Mediophyceae</taxon>
        <taxon>Biddulphiophycidae</taxon>
        <taxon>Eupodiscales</taxon>
        <taxon>Parodontellaceae</taxon>
        <taxon>Trieres</taxon>
    </lineage>
</organism>
<evidence type="ECO:0008006" key="4">
    <source>
        <dbReference type="Google" id="ProtNLM"/>
    </source>
</evidence>
<gene>
    <name evidence="2" type="ORF">OSIN01602_LOCUS12404</name>
    <name evidence="3" type="ORF">OSIN01602_LOCUS12405</name>
</gene>
<name>A0A6U1WDA0_TRICV</name>
<dbReference type="InterPro" id="IPR011256">
    <property type="entry name" value="Reg_factor_effector_dom_sf"/>
</dbReference>
<reference evidence="2" key="1">
    <citation type="submission" date="2021-01" db="EMBL/GenBank/DDBJ databases">
        <authorList>
            <person name="Corre E."/>
            <person name="Pelletier E."/>
            <person name="Niang G."/>
            <person name="Scheremetjew M."/>
            <person name="Finn R."/>
            <person name="Kale V."/>
            <person name="Holt S."/>
            <person name="Cochrane G."/>
            <person name="Meng A."/>
            <person name="Brown T."/>
            <person name="Cohen L."/>
        </authorList>
    </citation>
    <scope>NUCLEOTIDE SEQUENCE</scope>
    <source>
        <strain evidence="2">Grunow 1884</strain>
    </source>
</reference>
<dbReference type="EMBL" id="HBGO01021601">
    <property type="protein sequence ID" value="CAD9344091.1"/>
    <property type="molecule type" value="Transcribed_RNA"/>
</dbReference>
<dbReference type="SUPFAM" id="SSF55136">
    <property type="entry name" value="Probable bacterial effector-binding domain"/>
    <property type="match status" value="2"/>
</dbReference>